<accession>A0ABX0QQN1</accession>
<evidence type="ECO:0000313" key="5">
    <source>
        <dbReference type="Proteomes" id="UP000780690"/>
    </source>
</evidence>
<comment type="similarity">
    <text evidence="1">Belongs to the thioesterase family.</text>
</comment>
<dbReference type="SUPFAM" id="SSF53474">
    <property type="entry name" value="alpha/beta-Hydrolases"/>
    <property type="match status" value="2"/>
</dbReference>
<dbReference type="PANTHER" id="PTHR11487:SF0">
    <property type="entry name" value="S-ACYL FATTY ACID SYNTHASE THIOESTERASE, MEDIUM CHAIN"/>
    <property type="match status" value="1"/>
</dbReference>
<dbReference type="InterPro" id="IPR012223">
    <property type="entry name" value="TEII"/>
</dbReference>
<dbReference type="Pfam" id="PF00975">
    <property type="entry name" value="Thioesterase"/>
    <property type="match status" value="2"/>
</dbReference>
<gene>
    <name evidence="4" type="ORF">F3J38_03230</name>
</gene>
<keyword evidence="2 4" id="KW-0378">Hydrolase</keyword>
<dbReference type="PANTHER" id="PTHR11487">
    <property type="entry name" value="THIOESTERASE"/>
    <property type="match status" value="1"/>
</dbReference>
<evidence type="ECO:0000256" key="2">
    <source>
        <dbReference type="ARBA" id="ARBA00022801"/>
    </source>
</evidence>
<dbReference type="EMBL" id="VWXD01000001">
    <property type="protein sequence ID" value="NIE99093.1"/>
    <property type="molecule type" value="Genomic_DNA"/>
</dbReference>
<dbReference type="InterPro" id="IPR029063">
    <property type="entry name" value="SAM-dependent_MTases_sf"/>
</dbReference>
<evidence type="ECO:0000259" key="3">
    <source>
        <dbReference type="SMART" id="SM00824"/>
    </source>
</evidence>
<dbReference type="Proteomes" id="UP000780690">
    <property type="component" value="Unassembled WGS sequence"/>
</dbReference>
<organism evidence="4 5">
    <name type="scientific">Candidatus Pantoea formicae</name>
    <dbReference type="NCBI Taxonomy" id="2608355"/>
    <lineage>
        <taxon>Bacteria</taxon>
        <taxon>Pseudomonadati</taxon>
        <taxon>Pseudomonadota</taxon>
        <taxon>Gammaproteobacteria</taxon>
        <taxon>Enterobacterales</taxon>
        <taxon>Erwiniaceae</taxon>
        <taxon>Pantoea</taxon>
    </lineage>
</organism>
<dbReference type="CDD" id="cd02440">
    <property type="entry name" value="AdoMet_MTases"/>
    <property type="match status" value="1"/>
</dbReference>
<dbReference type="GO" id="GO:0016787">
    <property type="term" value="F:hydrolase activity"/>
    <property type="evidence" value="ECO:0007669"/>
    <property type="project" value="UniProtKB-KW"/>
</dbReference>
<protein>
    <submittedName>
        <fullName evidence="4">Alpha/beta fold hydrolase</fullName>
    </submittedName>
</protein>
<name>A0ABX0QQN1_9GAMM</name>
<evidence type="ECO:0000256" key="1">
    <source>
        <dbReference type="ARBA" id="ARBA00007169"/>
    </source>
</evidence>
<dbReference type="InterPro" id="IPR020802">
    <property type="entry name" value="TesA-like"/>
</dbReference>
<sequence>MRLPDQVPIRCAGLQLSRRRAMTESDDVYRELGAVLEQAGLAEHALFLNWGYQDLAASPLNASESQRQLVLQLVGDTRINGRQVLDVGCGRGGAAALLLETFTPVSITGIDLSPGNIAFCRQRHPHPRLRFRVADACQLPQADASVDVVLNIESSGAYEQITHFWRETWRVLKPGGDFLYADLFTAESLNDVFHALTTLGFEMSVQRSISREVLAARRQNSDRLVQRLVATQHNGLSDQQLRDYFALPGSAVFNAMESGRVEYYILRLHKPLHTTTVNTLPKELEVRLMQRAARLAAAVEGRSEATSADYFPLQAPSADAEINVFALPYAGGGASIYREWGRDAHWPSHWRFCALQLPGRENRIDEAGCSDMHELVASLAEQIAPYADRPWALVGCSLGCKVAYELARWFATRQQSPRLLFLMACPAPHIPITHRLSQLDERRFAAEVERLGGTPKAVMRDEEMMRTVGKALRADCALAENYVATDLPPLPIPIVLVQAEDDALVSTEQIAAWRQHFSAPVSMMTVQGGHFFLRQHRVALELRLVNALSPWIEPTEKQKWFPFALPQKAHSVICFHHAGGSAASWREWLEPARQAGLLFCPIELPGHGTRFAESCIGQLDKLLDELSALIAQVPHPVTLMGHSLGALIVFALAQRLPTEWIDGVIVSARRPPQQATSLPWRHEMSDEALMAELGSLGGTPASVMAQPELLSLFLPVLRADFSLTERYVLDGCVPHRTLPLMILGGESDKEVPINKLEAWRQWGNEKSEYHLLQGDHFFLHQHKMAVVARIKNWLAEMQGSSLKSRPEVEKIN</sequence>
<dbReference type="InterPro" id="IPR013216">
    <property type="entry name" value="Methyltransf_11"/>
</dbReference>
<dbReference type="Pfam" id="PF08241">
    <property type="entry name" value="Methyltransf_11"/>
    <property type="match status" value="1"/>
</dbReference>
<evidence type="ECO:0000313" key="4">
    <source>
        <dbReference type="EMBL" id="NIE99093.1"/>
    </source>
</evidence>
<dbReference type="InterPro" id="IPR029058">
    <property type="entry name" value="AB_hydrolase_fold"/>
</dbReference>
<keyword evidence="5" id="KW-1185">Reference proteome</keyword>
<proteinExistence type="inferred from homology"/>
<comment type="caution">
    <text evidence="4">The sequence shown here is derived from an EMBL/GenBank/DDBJ whole genome shotgun (WGS) entry which is preliminary data.</text>
</comment>
<dbReference type="SUPFAM" id="SSF53335">
    <property type="entry name" value="S-adenosyl-L-methionine-dependent methyltransferases"/>
    <property type="match status" value="1"/>
</dbReference>
<reference evidence="4 5" key="1">
    <citation type="journal article" date="2019" name="bioRxiv">
        <title>Bacteria contribute to plant secondary compound degradation in a generalist herbivore system.</title>
        <authorList>
            <person name="Francoeur C.B."/>
            <person name="Khadempour L."/>
            <person name="Moreira-Soto R.D."/>
            <person name="Gotting K."/>
            <person name="Book A.J."/>
            <person name="Pinto-Tomas A.A."/>
            <person name="Keefover-Ring K."/>
            <person name="Currie C.R."/>
        </authorList>
    </citation>
    <scope>NUCLEOTIDE SEQUENCE [LARGE SCALE GENOMIC DNA]</scope>
    <source>
        <strain evidence="4 5">Acro-805</strain>
    </source>
</reference>
<dbReference type="Gene3D" id="3.40.50.1820">
    <property type="entry name" value="alpha/beta hydrolase"/>
    <property type="match status" value="2"/>
</dbReference>
<dbReference type="SMART" id="SM00824">
    <property type="entry name" value="PKS_TE"/>
    <property type="match status" value="1"/>
</dbReference>
<feature type="domain" description="Thioesterase TesA-like" evidence="3">
    <location>
        <begin position="325"/>
        <end position="552"/>
    </location>
</feature>
<dbReference type="InterPro" id="IPR001031">
    <property type="entry name" value="Thioesterase"/>
</dbReference>
<dbReference type="Gene3D" id="3.40.50.150">
    <property type="entry name" value="Vaccinia Virus protein VP39"/>
    <property type="match status" value="1"/>
</dbReference>